<evidence type="ECO:0000256" key="5">
    <source>
        <dbReference type="ARBA" id="ARBA00023242"/>
    </source>
</evidence>
<evidence type="ECO:0000256" key="1">
    <source>
        <dbReference type="ARBA" id="ARBA00004123"/>
    </source>
</evidence>
<evidence type="ECO:0000256" key="2">
    <source>
        <dbReference type="ARBA" id="ARBA00022490"/>
    </source>
</evidence>
<comment type="subcellular location">
    <subcellularLocation>
        <location evidence="1">Nucleus</location>
    </subcellularLocation>
</comment>
<dbReference type="GO" id="GO:0006281">
    <property type="term" value="P:DNA repair"/>
    <property type="evidence" value="ECO:0007669"/>
    <property type="project" value="UniProtKB-KW"/>
</dbReference>
<dbReference type="Proteomes" id="UP000663760">
    <property type="component" value="Chromosome 9"/>
</dbReference>
<keyword evidence="3" id="KW-0227">DNA damage</keyword>
<feature type="region of interest" description="Disordered" evidence="6">
    <location>
        <begin position="234"/>
        <end position="267"/>
    </location>
</feature>
<dbReference type="InterPro" id="IPR026126">
    <property type="entry name" value="BABAM1"/>
</dbReference>
<keyword evidence="2" id="KW-0963">Cytoplasm</keyword>
<dbReference type="PANTHER" id="PTHR15660:SF1">
    <property type="entry name" value="BRISC AND BRCA1-A COMPLEX MEMBER 1"/>
    <property type="match status" value="1"/>
</dbReference>
<dbReference type="EMBL" id="LR746272">
    <property type="protein sequence ID" value="CAA7402876.1"/>
    <property type="molecule type" value="Genomic_DNA"/>
</dbReference>
<evidence type="ECO:0000256" key="6">
    <source>
        <dbReference type="SAM" id="MobiDB-lite"/>
    </source>
</evidence>
<name>A0A7I8KZX2_SPIIN</name>
<reference evidence="7" key="1">
    <citation type="submission" date="2020-02" db="EMBL/GenBank/DDBJ databases">
        <authorList>
            <person name="Scholz U."/>
            <person name="Mascher M."/>
            <person name="Fiebig A."/>
        </authorList>
    </citation>
    <scope>NUCLEOTIDE SEQUENCE</scope>
</reference>
<dbReference type="PANTHER" id="PTHR15660">
    <property type="entry name" value="BRISC AND BRCA1-A COMPLEX MEMBER 1"/>
    <property type="match status" value="1"/>
</dbReference>
<dbReference type="OrthoDB" id="547311at2759"/>
<dbReference type="CDD" id="cd21502">
    <property type="entry name" value="vWA_BABAM1"/>
    <property type="match status" value="1"/>
</dbReference>
<feature type="compositionally biased region" description="Low complexity" evidence="6">
    <location>
        <begin position="251"/>
        <end position="261"/>
    </location>
</feature>
<proteinExistence type="predicted"/>
<evidence type="ECO:0000256" key="4">
    <source>
        <dbReference type="ARBA" id="ARBA00023204"/>
    </source>
</evidence>
<evidence type="ECO:0000313" key="8">
    <source>
        <dbReference type="Proteomes" id="UP000663760"/>
    </source>
</evidence>
<evidence type="ECO:0000313" key="7">
    <source>
        <dbReference type="EMBL" id="CAA7402876.1"/>
    </source>
</evidence>
<keyword evidence="5" id="KW-0539">Nucleus</keyword>
<keyword evidence="4" id="KW-0234">DNA repair</keyword>
<dbReference type="GO" id="GO:0070552">
    <property type="term" value="C:BRISC complex"/>
    <property type="evidence" value="ECO:0007669"/>
    <property type="project" value="InterPro"/>
</dbReference>
<dbReference type="GO" id="GO:0045739">
    <property type="term" value="P:positive regulation of DNA repair"/>
    <property type="evidence" value="ECO:0007669"/>
    <property type="project" value="InterPro"/>
</dbReference>
<evidence type="ECO:0000256" key="3">
    <source>
        <dbReference type="ARBA" id="ARBA00022763"/>
    </source>
</evidence>
<keyword evidence="8" id="KW-1185">Reference proteome</keyword>
<sequence length="267" mass="29838">MEVPARSGDAEATVAYRLPPCRFCHEDVLFCVDVDVETQVEMKASGPKGRPIYRLDAIKQAILLFVSAKLSINPGHRFAFSVLERSFDWIRKEFSNEVDSARAAVQKLRASDSPSGLADLTQLFRVAHNEAKKSIGQGRLFRVVLIYCRSSTRPQHQWPVSQKLFTLDVIYLHDKPGPENCPQRVYDALVDALEHVSEQEGYIFESGQGLARVLFKQTCLLLCHPHQRCTQEDLDIPKSLARRSPPPADAAPPEDATAARPIPHSPA</sequence>
<organism evidence="7 8">
    <name type="scientific">Spirodela intermedia</name>
    <name type="common">Intermediate duckweed</name>
    <dbReference type="NCBI Taxonomy" id="51605"/>
    <lineage>
        <taxon>Eukaryota</taxon>
        <taxon>Viridiplantae</taxon>
        <taxon>Streptophyta</taxon>
        <taxon>Embryophyta</taxon>
        <taxon>Tracheophyta</taxon>
        <taxon>Spermatophyta</taxon>
        <taxon>Magnoliopsida</taxon>
        <taxon>Liliopsida</taxon>
        <taxon>Araceae</taxon>
        <taxon>Lemnoideae</taxon>
        <taxon>Spirodela</taxon>
    </lineage>
</organism>
<accession>A0A7I8KZX2</accession>
<protein>
    <submittedName>
        <fullName evidence="7">Uncharacterized protein</fullName>
    </submittedName>
</protein>
<gene>
    <name evidence="7" type="ORF">SI8410_09013554</name>
</gene>
<dbReference type="AlphaFoldDB" id="A0A7I8KZX2"/>